<reference evidence="3" key="1">
    <citation type="submission" date="2021-07" db="EMBL/GenBank/DDBJ databases">
        <title>Complete genome sequencing of a Clostridium isolate.</title>
        <authorList>
            <person name="Ueki A."/>
            <person name="Tonouchi A."/>
        </authorList>
    </citation>
    <scope>NUCLEOTIDE SEQUENCE [LARGE SCALE GENOMIC DNA]</scope>
    <source>
        <strain evidence="3">C5S11</strain>
    </source>
</reference>
<dbReference type="Proteomes" id="UP000824633">
    <property type="component" value="Chromosome"/>
</dbReference>
<keyword evidence="3" id="KW-1185">Reference proteome</keyword>
<dbReference type="RefSeq" id="WP_224033667.1">
    <property type="nucleotide sequence ID" value="NZ_AP024849.1"/>
</dbReference>
<accession>A0ABN6IYW2</accession>
<evidence type="ECO:0000313" key="2">
    <source>
        <dbReference type="EMBL" id="BCZ47316.1"/>
    </source>
</evidence>
<gene>
    <name evidence="2" type="ORF">psyc5s11_33830</name>
</gene>
<dbReference type="PROSITE" id="PS00018">
    <property type="entry name" value="EF_HAND_1"/>
    <property type="match status" value="1"/>
</dbReference>
<protein>
    <recommendedName>
        <fullName evidence="4">ATP-binding protein</fullName>
    </recommendedName>
</protein>
<sequence>MKILKITKDCVYKIKIEKLDEFEESFFADVYFKSSKSLINIIDSNNEKNLSDDEFNNIISFVGERGTGKTSSMISFKNSLQQLCDINRLSENQELKKNYKKIAENKFYDLDTIDPSVFNGTDSIIEIVVAEMFKKFKAKNEKQDYINKQELVKKFEIVYKDLRTLNKDKNTIYTENLDNLEVLIDLSSAIALRNDIEKLVDSYLKYMKEDKNFNGKSFLTITIDDLDMNIAAGEKMIEDIRKYLIIPQVIIMMAIKFEQLEEVIKQKNIKDLDGLSNYYRNTDELIKNSKREYMTKALDEELNNKTNKYLEKVIPYNKRIYMPEVYGSDAEIEVHLENLDYKEEESIEIFVGKIFYEYLRYTIVTKSHYNVIIPNNLRELVDLILLFSTLEKLEPYNIDNNEIINKKKIINNLTSMKQYFNKVIANKISTLYIRDFLNDLLQCPIQSINKKILLYLNTKLYLLKEIADTEIAKCLEELYKMERRVVEESVTLGDVITWMKLYEDMGLSPEEKVFIEMLKTVYSIRLINEIYIGSEEIVHIIGKDVVGKYFEFTSNKHDQKIEIEVKVENGEIFRDVGIKRLTSRQSSILPKQWVEFSKINESYYSLLEPRYKNEDRYILSKLYRDIHNTVEEKKFLKFFYFKPFNILGVKDKIYKEINKDIDKKANLSIYNDILYVGDRELKDYLSINDYILFLNMDFYMLALNCIDKVLDKRRFRLNYSYNPKAIIELMYNTTETVFSVICDKCSYLKISNPIKNIFEDKDFDFEFIEDNIITKEENSKQTEVDKNIETDTISQMYKLLNRLKKYLRELQKKYLDNNGIKGTISSKFETTIKENYREEITELNNKVSKLNVSDSNNLFENILSLIDEKKQDSDLDKEKIRVDNIIDVSIKQIDIMLEKIKE</sequence>
<evidence type="ECO:0008006" key="4">
    <source>
        <dbReference type="Google" id="ProtNLM"/>
    </source>
</evidence>
<evidence type="ECO:0000313" key="3">
    <source>
        <dbReference type="Proteomes" id="UP000824633"/>
    </source>
</evidence>
<proteinExistence type="predicted"/>
<organism evidence="2 3">
    <name type="scientific">Clostridium gelidum</name>
    <dbReference type="NCBI Taxonomy" id="704125"/>
    <lineage>
        <taxon>Bacteria</taxon>
        <taxon>Bacillati</taxon>
        <taxon>Bacillota</taxon>
        <taxon>Clostridia</taxon>
        <taxon>Eubacteriales</taxon>
        <taxon>Clostridiaceae</taxon>
        <taxon>Clostridium</taxon>
    </lineage>
</organism>
<name>A0ABN6IYW2_9CLOT</name>
<evidence type="ECO:0000256" key="1">
    <source>
        <dbReference type="SAM" id="Coils"/>
    </source>
</evidence>
<dbReference type="EMBL" id="AP024849">
    <property type="protein sequence ID" value="BCZ47316.1"/>
    <property type="molecule type" value="Genomic_DNA"/>
</dbReference>
<dbReference type="InterPro" id="IPR018247">
    <property type="entry name" value="EF_Hand_1_Ca_BS"/>
</dbReference>
<keyword evidence="1" id="KW-0175">Coiled coil</keyword>
<feature type="coiled-coil region" evidence="1">
    <location>
        <begin position="793"/>
        <end position="853"/>
    </location>
</feature>